<proteinExistence type="inferred from homology"/>
<evidence type="ECO:0000256" key="2">
    <source>
        <dbReference type="ARBA" id="ARBA00004613"/>
    </source>
</evidence>
<dbReference type="PANTHER" id="PTHR33895:SF16">
    <property type="entry name" value="HUMANIN-LIKE 11"/>
    <property type="match status" value="1"/>
</dbReference>
<dbReference type="GO" id="GO:0005737">
    <property type="term" value="C:cytoplasm"/>
    <property type="evidence" value="ECO:0007669"/>
    <property type="project" value="UniProtKB-SubCell"/>
</dbReference>
<reference evidence="6" key="3">
    <citation type="submission" date="2025-09" db="UniProtKB">
        <authorList>
            <consortium name="Ensembl"/>
        </authorList>
    </citation>
    <scope>IDENTIFICATION</scope>
</reference>
<protein>
    <submittedName>
        <fullName evidence="6">Uncharacterized protein</fullName>
    </submittedName>
</protein>
<keyword evidence="5" id="KW-0964">Secreted</keyword>
<reference evidence="6" key="2">
    <citation type="submission" date="2025-08" db="UniProtKB">
        <authorList>
            <consortium name="Ensembl"/>
        </authorList>
    </citation>
    <scope>IDENTIFICATION</scope>
</reference>
<dbReference type="GO" id="GO:0048019">
    <property type="term" value="F:receptor antagonist activity"/>
    <property type="evidence" value="ECO:0007669"/>
    <property type="project" value="TreeGrafter"/>
</dbReference>
<dbReference type="GO" id="GO:1900118">
    <property type="term" value="P:negative regulation of execution phase of apoptosis"/>
    <property type="evidence" value="ECO:0007669"/>
    <property type="project" value="TreeGrafter"/>
</dbReference>
<dbReference type="Proteomes" id="UP000028761">
    <property type="component" value="Chromosome 3"/>
</dbReference>
<comment type="subcellular location">
    <subcellularLocation>
        <location evidence="1">Cytoplasm</location>
    </subcellularLocation>
    <subcellularLocation>
        <location evidence="2">Secreted</location>
    </subcellularLocation>
</comment>
<dbReference type="AlphaFoldDB" id="A0A8I5NA07"/>
<comment type="similarity">
    <text evidence="3">Belongs to the humanin family.</text>
</comment>
<dbReference type="Ensembl" id="ENSPANT00000083495.1">
    <property type="protein sequence ID" value="ENSPANP00000057948.1"/>
    <property type="gene ID" value="ENSPANG00000045334.1"/>
</dbReference>
<evidence type="ECO:0000313" key="7">
    <source>
        <dbReference type="Proteomes" id="UP000028761"/>
    </source>
</evidence>
<accession>A0A8I5NA07</accession>
<dbReference type="PANTHER" id="PTHR33895">
    <property type="entry name" value="HUMANIN-LIKE 4"/>
    <property type="match status" value="1"/>
</dbReference>
<name>A0A8I5NA07_PAPAN</name>
<sequence length="24" mass="2915">MARRVFSCLLFLSIEIDLSVKRWM</sequence>
<evidence type="ECO:0000313" key="6">
    <source>
        <dbReference type="Ensembl" id="ENSPANP00000057948.1"/>
    </source>
</evidence>
<evidence type="ECO:0000256" key="1">
    <source>
        <dbReference type="ARBA" id="ARBA00004496"/>
    </source>
</evidence>
<evidence type="ECO:0000256" key="4">
    <source>
        <dbReference type="ARBA" id="ARBA00022490"/>
    </source>
</evidence>
<dbReference type="InterPro" id="IPR028139">
    <property type="entry name" value="Humanin"/>
</dbReference>
<evidence type="ECO:0000256" key="5">
    <source>
        <dbReference type="ARBA" id="ARBA00022525"/>
    </source>
</evidence>
<evidence type="ECO:0000256" key="3">
    <source>
        <dbReference type="ARBA" id="ARBA00008185"/>
    </source>
</evidence>
<keyword evidence="4" id="KW-0963">Cytoplasm</keyword>
<dbReference type="Pfam" id="PF15040">
    <property type="entry name" value="Humanin"/>
    <property type="match status" value="1"/>
</dbReference>
<dbReference type="GO" id="GO:0005576">
    <property type="term" value="C:extracellular region"/>
    <property type="evidence" value="ECO:0007669"/>
    <property type="project" value="UniProtKB-SubCell"/>
</dbReference>
<organism evidence="6 7">
    <name type="scientific">Papio anubis</name>
    <name type="common">Olive baboon</name>
    <dbReference type="NCBI Taxonomy" id="9555"/>
    <lineage>
        <taxon>Eukaryota</taxon>
        <taxon>Metazoa</taxon>
        <taxon>Chordata</taxon>
        <taxon>Craniata</taxon>
        <taxon>Vertebrata</taxon>
        <taxon>Euteleostomi</taxon>
        <taxon>Mammalia</taxon>
        <taxon>Eutheria</taxon>
        <taxon>Euarchontoglires</taxon>
        <taxon>Primates</taxon>
        <taxon>Haplorrhini</taxon>
        <taxon>Catarrhini</taxon>
        <taxon>Cercopithecidae</taxon>
        <taxon>Cercopithecinae</taxon>
        <taxon>Papio</taxon>
    </lineage>
</organism>
<keyword evidence="7" id="KW-1185">Reference proteome</keyword>
<reference evidence="6 7" key="1">
    <citation type="submission" date="2012-03" db="EMBL/GenBank/DDBJ databases">
        <title>Whole Genome Assembly of Papio anubis.</title>
        <authorList>
            <person name="Liu Y.L."/>
            <person name="Abraham K.A."/>
            <person name="Akbar H.A."/>
            <person name="Ali S.A."/>
            <person name="Anosike U.A."/>
            <person name="Aqrawi P.A."/>
            <person name="Arias F.A."/>
            <person name="Attaway T.A."/>
            <person name="Awwad R.A."/>
            <person name="Babu C.B."/>
            <person name="Bandaranaike D.B."/>
            <person name="Battles P.B."/>
            <person name="Bell A.B."/>
            <person name="Beltran B.B."/>
            <person name="Berhane-Mersha D.B."/>
            <person name="Bess C.B."/>
            <person name="Bickham C.B."/>
            <person name="Bolden T.B."/>
            <person name="Carter K.C."/>
            <person name="Chau D.C."/>
            <person name="Chavez A.C."/>
            <person name="Clerc-Blankenburg K.C."/>
            <person name="Coyle M.C."/>
            <person name="Dao M.D."/>
            <person name="Davila M.L.D."/>
            <person name="Davy-Carroll L.D."/>
            <person name="Denson S.D."/>
            <person name="Dinh H.D."/>
            <person name="Fernandez S.F."/>
            <person name="Fernando P.F."/>
            <person name="Forbes L.F."/>
            <person name="Francis C.F."/>
            <person name="Francisco L.F."/>
            <person name="Fu Q.F."/>
            <person name="Garcia-Iii R.G."/>
            <person name="Garrett T.G."/>
            <person name="Gross S.G."/>
            <person name="Gubbala S.G."/>
            <person name="Hirani K.H."/>
            <person name="Hogues M.H."/>
            <person name="Hollins B.H."/>
            <person name="Jackson L.J."/>
            <person name="Javaid M.J."/>
            <person name="Jhangiani S.J."/>
            <person name="Johnson A.J."/>
            <person name="Johnson B.J."/>
            <person name="Jones J.J."/>
            <person name="Joshi V.J."/>
            <person name="Kalu J.K."/>
            <person name="Khan N.K."/>
            <person name="Korchina V.K."/>
            <person name="Kovar C.K."/>
            <person name="Lago L.L."/>
            <person name="Lara F.L."/>
            <person name="Le T.-K.L."/>
            <person name="Lee S.L."/>
            <person name="Legall-Iii F.L."/>
            <person name="Lemon S.L."/>
            <person name="Liu J.L."/>
            <person name="Liu Y.-S.L."/>
            <person name="Liyanage D.L."/>
            <person name="Lopez J.L."/>
            <person name="Lorensuhewa L.L."/>
            <person name="Mata R.M."/>
            <person name="Mathew T.M."/>
            <person name="Mercado C.M."/>
            <person name="Mercado I.M."/>
            <person name="Morales K.M."/>
            <person name="Morgan M.M."/>
            <person name="Munidasa M.M."/>
            <person name="Ngo D.N."/>
            <person name="Nguyen L.N."/>
            <person name="Nguyen T.N."/>
            <person name="Nguyen N.N."/>
            <person name="Obregon M.O."/>
            <person name="Okwuonu G.O."/>
            <person name="Ongeri F.O."/>
            <person name="Onwere C.O."/>
            <person name="Osifeso I.O."/>
            <person name="Parra A.P."/>
            <person name="Patil S.P."/>
            <person name="Perez A.P."/>
            <person name="Perez Y.P."/>
            <person name="Pham C.P."/>
            <person name="Pu L.-L.P."/>
            <person name="Puazo M.P."/>
            <person name="Quiroz J.Q."/>
            <person name="Rouhana J.R."/>
            <person name="Ruiz M.R."/>
            <person name="Ruiz S.-J.R."/>
            <person name="Saada N.S."/>
            <person name="Santibanez J.S."/>
            <person name="Scheel M.S."/>
            <person name="Schneider B.S."/>
            <person name="Simmons D.S."/>
            <person name="Sisson I.S."/>
            <person name="Tang L.-Y.T."/>
            <person name="Thornton R.T."/>
            <person name="Tisius J.T."/>
            <person name="Toledanes G.T."/>
            <person name="Trejos Z.T."/>
            <person name="Usmani K.U."/>
            <person name="Varghese R.V."/>
            <person name="Vattathil S.V."/>
            <person name="Vee V.V."/>
            <person name="Walker D.W."/>
            <person name="Weissenberger G.W."/>
            <person name="White C.W."/>
            <person name="Williams A.W."/>
            <person name="Woodworth J.W."/>
            <person name="Wright R.W."/>
            <person name="Zhu Y.Z."/>
            <person name="Han Y.H."/>
            <person name="Newsham I.N."/>
            <person name="Nazareth L.N."/>
            <person name="Worley K.W."/>
            <person name="Muzny D.M."/>
            <person name="Rogers J.R."/>
            <person name="Gibbs R.G."/>
        </authorList>
    </citation>
    <scope>NUCLEOTIDE SEQUENCE [LARGE SCALE GENOMIC DNA]</scope>
</reference>